<sequence length="334" mass="35272">MTRTLLRAAAAATAIATAVSMAACSSDDDSDGGSSADSAATSDGEFPTSVDTKFGEITIDEAPQRVVALGWGDAEIALDLGVQPVGASDWLGFGEDNDGISPFNDDSYDKSPEILDTEEVEYEKIAALDPDLILDVRSTGDEDTYETLSDIATTVSVPEGSESFTTTWEDQVSMISTALGLPESGEDLIGEVNGRIDEAKEANPGWADKTASVVTQFGDGWGAYVAGDARMDLVTALGFQENQEVADMADDNFYVDLSEENIDVTDSDVVIGFPIGSETTEFEESSGWNRIGAVKDGRGIVADEDLTSAFSLGTPDAMLYAIDELQPQLEEATS</sequence>
<dbReference type="PROSITE" id="PS50983">
    <property type="entry name" value="FE_B12_PBP"/>
    <property type="match status" value="1"/>
</dbReference>
<evidence type="ECO:0000256" key="2">
    <source>
        <dbReference type="ARBA" id="ARBA00008814"/>
    </source>
</evidence>
<feature type="compositionally biased region" description="Low complexity" evidence="5">
    <location>
        <begin position="32"/>
        <end position="44"/>
    </location>
</feature>
<organism evidence="8 9">
    <name type="scientific">Candidatus Corynebacterium avicola</name>
    <dbReference type="NCBI Taxonomy" id="2838527"/>
    <lineage>
        <taxon>Bacteria</taxon>
        <taxon>Bacillati</taxon>
        <taxon>Actinomycetota</taxon>
        <taxon>Actinomycetes</taxon>
        <taxon>Mycobacteriales</taxon>
        <taxon>Corynebacteriaceae</taxon>
        <taxon>Corynebacterium</taxon>
    </lineage>
</organism>
<dbReference type="InterPro" id="IPR002491">
    <property type="entry name" value="ABC_transptr_periplasmic_BD"/>
</dbReference>
<reference evidence="8" key="1">
    <citation type="journal article" date="2021" name="PeerJ">
        <title>Extensive microbial diversity within the chicken gut microbiome revealed by metagenomics and culture.</title>
        <authorList>
            <person name="Gilroy R."/>
            <person name="Ravi A."/>
            <person name="Getino M."/>
            <person name="Pursley I."/>
            <person name="Horton D.L."/>
            <person name="Alikhan N.F."/>
            <person name="Baker D."/>
            <person name="Gharbi K."/>
            <person name="Hall N."/>
            <person name="Watson M."/>
            <person name="Adriaenssens E.M."/>
            <person name="Foster-Nyarko E."/>
            <person name="Jarju S."/>
            <person name="Secka A."/>
            <person name="Antonio M."/>
            <person name="Oren A."/>
            <person name="Chaudhuri R.R."/>
            <person name="La Ragione R."/>
            <person name="Hildebrand F."/>
            <person name="Pallen M.J."/>
        </authorList>
    </citation>
    <scope>NUCLEOTIDE SEQUENCE</scope>
    <source>
        <strain evidence="8">CHK32-1732</strain>
    </source>
</reference>
<dbReference type="AlphaFoldDB" id="A0A9D1RQ55"/>
<dbReference type="Gene3D" id="3.40.50.1980">
    <property type="entry name" value="Nitrogenase molybdenum iron protein domain"/>
    <property type="match status" value="2"/>
</dbReference>
<keyword evidence="4 6" id="KW-0732">Signal</keyword>
<dbReference type="GO" id="GO:0030288">
    <property type="term" value="C:outer membrane-bounded periplasmic space"/>
    <property type="evidence" value="ECO:0007669"/>
    <property type="project" value="TreeGrafter"/>
</dbReference>
<evidence type="ECO:0000256" key="6">
    <source>
        <dbReference type="SAM" id="SignalP"/>
    </source>
</evidence>
<evidence type="ECO:0000256" key="1">
    <source>
        <dbReference type="ARBA" id="ARBA00004196"/>
    </source>
</evidence>
<reference evidence="8" key="2">
    <citation type="submission" date="2021-04" db="EMBL/GenBank/DDBJ databases">
        <authorList>
            <person name="Gilroy R."/>
        </authorList>
    </citation>
    <scope>NUCLEOTIDE SEQUENCE</scope>
    <source>
        <strain evidence="8">CHK32-1732</strain>
    </source>
</reference>
<evidence type="ECO:0000256" key="3">
    <source>
        <dbReference type="ARBA" id="ARBA00022448"/>
    </source>
</evidence>
<dbReference type="Pfam" id="PF01497">
    <property type="entry name" value="Peripla_BP_2"/>
    <property type="match status" value="1"/>
</dbReference>
<feature type="region of interest" description="Disordered" evidence="5">
    <location>
        <begin position="24"/>
        <end position="52"/>
    </location>
</feature>
<dbReference type="CDD" id="cd01146">
    <property type="entry name" value="FhuD"/>
    <property type="match status" value="1"/>
</dbReference>
<comment type="caution">
    <text evidence="8">The sequence shown here is derived from an EMBL/GenBank/DDBJ whole genome shotgun (WGS) entry which is preliminary data.</text>
</comment>
<accession>A0A9D1RQ55</accession>
<dbReference type="PANTHER" id="PTHR30532:SF24">
    <property type="entry name" value="FERRIC ENTEROBACTIN-BINDING PERIPLASMIC PROTEIN FEPB"/>
    <property type="match status" value="1"/>
</dbReference>
<name>A0A9D1RQ55_9CORY</name>
<comment type="subcellular location">
    <subcellularLocation>
        <location evidence="1">Cell envelope</location>
    </subcellularLocation>
</comment>
<protein>
    <submittedName>
        <fullName evidence="8">Iron-siderophore ABC transporter substrate-binding protein</fullName>
    </submittedName>
</protein>
<evidence type="ECO:0000256" key="5">
    <source>
        <dbReference type="SAM" id="MobiDB-lite"/>
    </source>
</evidence>
<comment type="similarity">
    <text evidence="2">Belongs to the bacterial solute-binding protein 8 family.</text>
</comment>
<dbReference type="Proteomes" id="UP000824190">
    <property type="component" value="Unassembled WGS sequence"/>
</dbReference>
<evidence type="ECO:0000313" key="9">
    <source>
        <dbReference type="Proteomes" id="UP000824190"/>
    </source>
</evidence>
<evidence type="ECO:0000256" key="4">
    <source>
        <dbReference type="ARBA" id="ARBA00022729"/>
    </source>
</evidence>
<dbReference type="GO" id="GO:1901678">
    <property type="term" value="P:iron coordination entity transport"/>
    <property type="evidence" value="ECO:0007669"/>
    <property type="project" value="UniProtKB-ARBA"/>
</dbReference>
<feature type="chain" id="PRO_5039344702" evidence="6">
    <location>
        <begin position="23"/>
        <end position="334"/>
    </location>
</feature>
<dbReference type="EMBL" id="DXGC01000070">
    <property type="protein sequence ID" value="HIW91475.1"/>
    <property type="molecule type" value="Genomic_DNA"/>
</dbReference>
<dbReference type="SUPFAM" id="SSF53807">
    <property type="entry name" value="Helical backbone' metal receptor"/>
    <property type="match status" value="1"/>
</dbReference>
<feature type="signal peptide" evidence="6">
    <location>
        <begin position="1"/>
        <end position="22"/>
    </location>
</feature>
<feature type="domain" description="Fe/B12 periplasmic-binding" evidence="7">
    <location>
        <begin position="65"/>
        <end position="333"/>
    </location>
</feature>
<proteinExistence type="inferred from homology"/>
<dbReference type="InterPro" id="IPR051313">
    <property type="entry name" value="Bact_iron-sidero_bind"/>
</dbReference>
<gene>
    <name evidence="8" type="ORF">H9870_07440</name>
</gene>
<keyword evidence="3" id="KW-0813">Transport</keyword>
<dbReference type="PANTHER" id="PTHR30532">
    <property type="entry name" value="IRON III DICITRATE-BINDING PERIPLASMIC PROTEIN"/>
    <property type="match status" value="1"/>
</dbReference>
<evidence type="ECO:0000259" key="7">
    <source>
        <dbReference type="PROSITE" id="PS50983"/>
    </source>
</evidence>
<evidence type="ECO:0000313" key="8">
    <source>
        <dbReference type="EMBL" id="HIW91475.1"/>
    </source>
</evidence>
<dbReference type="PROSITE" id="PS51257">
    <property type="entry name" value="PROKAR_LIPOPROTEIN"/>
    <property type="match status" value="1"/>
</dbReference>